<gene>
    <name evidence="1" type="ORF">METZ01_LOCUS245999</name>
</gene>
<feature type="non-terminal residue" evidence="1">
    <location>
        <position position="1"/>
    </location>
</feature>
<sequence>ISWAYHDQQGYYAPLCPKGSHRIRAQWTMVGTAYRLPPD</sequence>
<name>A0A382I182_9ZZZZ</name>
<organism evidence="1">
    <name type="scientific">marine metagenome</name>
    <dbReference type="NCBI Taxonomy" id="408172"/>
    <lineage>
        <taxon>unclassified sequences</taxon>
        <taxon>metagenomes</taxon>
        <taxon>ecological metagenomes</taxon>
    </lineage>
</organism>
<reference evidence="1" key="1">
    <citation type="submission" date="2018-05" db="EMBL/GenBank/DDBJ databases">
        <authorList>
            <person name="Lanie J.A."/>
            <person name="Ng W.-L."/>
            <person name="Kazmierczak K.M."/>
            <person name="Andrzejewski T.M."/>
            <person name="Davidsen T.M."/>
            <person name="Wayne K.J."/>
            <person name="Tettelin H."/>
            <person name="Glass J.I."/>
            <person name="Rusch D."/>
            <person name="Podicherti R."/>
            <person name="Tsui H.-C.T."/>
            <person name="Winkler M.E."/>
        </authorList>
    </citation>
    <scope>NUCLEOTIDE SEQUENCE</scope>
</reference>
<accession>A0A382I182</accession>
<evidence type="ECO:0000313" key="1">
    <source>
        <dbReference type="EMBL" id="SVB93145.1"/>
    </source>
</evidence>
<dbReference type="AlphaFoldDB" id="A0A382I182"/>
<dbReference type="EMBL" id="UINC01064455">
    <property type="protein sequence ID" value="SVB93145.1"/>
    <property type="molecule type" value="Genomic_DNA"/>
</dbReference>
<protein>
    <submittedName>
        <fullName evidence="1">Uncharacterized protein</fullName>
    </submittedName>
</protein>
<proteinExistence type="predicted"/>